<protein>
    <submittedName>
        <fullName evidence="2">Uncharacterized protein</fullName>
    </submittedName>
</protein>
<dbReference type="RefSeq" id="XP_036632194.1">
    <property type="nucleotide sequence ID" value="XM_036776175.1"/>
</dbReference>
<evidence type="ECO:0000313" key="3">
    <source>
        <dbReference type="Proteomes" id="UP000623687"/>
    </source>
</evidence>
<organism evidence="2 3">
    <name type="scientific">Pleurotus ostreatus</name>
    <name type="common">Oyster mushroom</name>
    <name type="synonym">White-rot fungus</name>
    <dbReference type="NCBI Taxonomy" id="5322"/>
    <lineage>
        <taxon>Eukaryota</taxon>
        <taxon>Fungi</taxon>
        <taxon>Dikarya</taxon>
        <taxon>Basidiomycota</taxon>
        <taxon>Agaricomycotina</taxon>
        <taxon>Agaricomycetes</taxon>
        <taxon>Agaricomycetidae</taxon>
        <taxon>Agaricales</taxon>
        <taxon>Pleurotineae</taxon>
        <taxon>Pleurotaceae</taxon>
        <taxon>Pleurotus</taxon>
    </lineage>
</organism>
<name>A0A8H7A197_PLEOS</name>
<dbReference type="AlphaFoldDB" id="A0A8H7A197"/>
<dbReference type="GeneID" id="59376449"/>
<evidence type="ECO:0000313" key="2">
    <source>
        <dbReference type="EMBL" id="KAF7430916.1"/>
    </source>
</evidence>
<reference evidence="2" key="1">
    <citation type="submission" date="2019-07" db="EMBL/GenBank/DDBJ databases">
        <authorList>
            <person name="Palmer J.M."/>
        </authorList>
    </citation>
    <scope>NUCLEOTIDE SEQUENCE</scope>
    <source>
        <strain evidence="2">PC9</strain>
    </source>
</reference>
<keyword evidence="1" id="KW-0472">Membrane</keyword>
<comment type="caution">
    <text evidence="2">The sequence shown here is derived from an EMBL/GenBank/DDBJ whole genome shotgun (WGS) entry which is preliminary data.</text>
</comment>
<keyword evidence="1" id="KW-1133">Transmembrane helix</keyword>
<proteinExistence type="predicted"/>
<dbReference type="EMBL" id="JACETU010000004">
    <property type="protein sequence ID" value="KAF7430916.1"/>
    <property type="molecule type" value="Genomic_DNA"/>
</dbReference>
<keyword evidence="3" id="KW-1185">Reference proteome</keyword>
<evidence type="ECO:0000256" key="1">
    <source>
        <dbReference type="SAM" id="Phobius"/>
    </source>
</evidence>
<dbReference type="Proteomes" id="UP000623687">
    <property type="component" value="Unassembled WGS sequence"/>
</dbReference>
<keyword evidence="1" id="KW-0812">Transmembrane</keyword>
<accession>A0A8H7A197</accession>
<feature type="transmembrane region" description="Helical" evidence="1">
    <location>
        <begin position="52"/>
        <end position="73"/>
    </location>
</feature>
<sequence>MFAPQNGAGSFGCRRTGAPTPTPPLHHHSLSLRKQIKRVFTSFRCFHRLCRLLIITMKFITAFVALATVVAAMPSCGGYYQNQNTRVSQSLLKGIDDPKHPSLCWLVCWETEPACPEGWHSESMDTEDHCWTCCLNNSENH</sequence>
<gene>
    <name evidence="2" type="ORF">PC9H_006631</name>
</gene>
<dbReference type="OrthoDB" id="3440400at2759"/>
<dbReference type="VEuPathDB" id="FungiDB:PC9H_006631"/>